<dbReference type="GO" id="GO:0097730">
    <property type="term" value="C:non-motile cilium"/>
    <property type="evidence" value="ECO:0007669"/>
    <property type="project" value="TreeGrafter"/>
</dbReference>
<comment type="caution">
    <text evidence="4">The sequence shown here is derived from an EMBL/GenBank/DDBJ whole genome shotgun (WGS) entry which is preliminary data.</text>
</comment>
<evidence type="ECO:0000256" key="3">
    <source>
        <dbReference type="ARBA" id="ARBA00023273"/>
    </source>
</evidence>
<gene>
    <name evidence="4" type="ORF">GOP47_0013545</name>
</gene>
<evidence type="ECO:0000313" key="4">
    <source>
        <dbReference type="EMBL" id="KAI5071294.1"/>
    </source>
</evidence>
<evidence type="ECO:0000256" key="1">
    <source>
        <dbReference type="ARBA" id="ARBA00004138"/>
    </source>
</evidence>
<dbReference type="GO" id="GO:0036064">
    <property type="term" value="C:ciliary basal body"/>
    <property type="evidence" value="ECO:0007669"/>
    <property type="project" value="TreeGrafter"/>
</dbReference>
<keyword evidence="2" id="KW-0175">Coiled coil</keyword>
<accession>A0A9D4UP96</accession>
<protein>
    <submittedName>
        <fullName evidence="4">Uncharacterized protein</fullName>
    </submittedName>
</protein>
<dbReference type="OrthoDB" id="10254896at2759"/>
<dbReference type="GO" id="GO:0030990">
    <property type="term" value="C:intraciliary transport particle"/>
    <property type="evidence" value="ECO:0007669"/>
    <property type="project" value="TreeGrafter"/>
</dbReference>
<dbReference type="GO" id="GO:0097546">
    <property type="term" value="C:ciliary base"/>
    <property type="evidence" value="ECO:0007669"/>
    <property type="project" value="TreeGrafter"/>
</dbReference>
<dbReference type="Proteomes" id="UP000886520">
    <property type="component" value="Chromosome 13"/>
</dbReference>
<dbReference type="GO" id="GO:0061512">
    <property type="term" value="P:protein localization to cilium"/>
    <property type="evidence" value="ECO:0007669"/>
    <property type="project" value="TreeGrafter"/>
</dbReference>
<name>A0A9D4UP96_ADICA</name>
<sequence>MEAQSSRVVVDDNGRIRLLNPSEFFRSREIAQACASFRTKILHFHQMSKQILDQVGEEAQKVESAKQEAIDLRHSVALEIASRPQRLKDQREEITCLQEELDVSIFMTLRFEMPLADLRIGGFAGRSVMKRS</sequence>
<dbReference type="EMBL" id="JABFUD020000013">
    <property type="protein sequence ID" value="KAI5071294.1"/>
    <property type="molecule type" value="Genomic_DNA"/>
</dbReference>
<evidence type="ECO:0000256" key="2">
    <source>
        <dbReference type="ARBA" id="ARBA00023054"/>
    </source>
</evidence>
<dbReference type="GO" id="GO:0005737">
    <property type="term" value="C:cytoplasm"/>
    <property type="evidence" value="ECO:0007669"/>
    <property type="project" value="TreeGrafter"/>
</dbReference>
<comment type="subcellular location">
    <subcellularLocation>
        <location evidence="1">Cell projection</location>
        <location evidence="1">Cilium</location>
    </subcellularLocation>
</comment>
<proteinExistence type="predicted"/>
<reference evidence="4" key="1">
    <citation type="submission" date="2021-01" db="EMBL/GenBank/DDBJ databases">
        <title>Adiantum capillus-veneris genome.</title>
        <authorList>
            <person name="Fang Y."/>
            <person name="Liao Q."/>
        </authorList>
    </citation>
    <scope>NUCLEOTIDE SEQUENCE</scope>
    <source>
        <strain evidence="4">H3</strain>
        <tissue evidence="4">Leaf</tissue>
    </source>
</reference>
<dbReference type="PANTHER" id="PTHR31978:SF1">
    <property type="entry name" value="INTRAFLAGELLAR TRANSPORT PROTEIN 20 HOMOLOG"/>
    <property type="match status" value="1"/>
</dbReference>
<organism evidence="4 5">
    <name type="scientific">Adiantum capillus-veneris</name>
    <name type="common">Maidenhair fern</name>
    <dbReference type="NCBI Taxonomy" id="13818"/>
    <lineage>
        <taxon>Eukaryota</taxon>
        <taxon>Viridiplantae</taxon>
        <taxon>Streptophyta</taxon>
        <taxon>Embryophyta</taxon>
        <taxon>Tracheophyta</taxon>
        <taxon>Polypodiopsida</taxon>
        <taxon>Polypodiidae</taxon>
        <taxon>Polypodiales</taxon>
        <taxon>Pteridineae</taxon>
        <taxon>Pteridaceae</taxon>
        <taxon>Vittarioideae</taxon>
        <taxon>Adiantum</taxon>
    </lineage>
</organism>
<keyword evidence="3" id="KW-0966">Cell projection</keyword>
<dbReference type="PANTHER" id="PTHR31978">
    <property type="entry name" value="INTRAFLAGELLAR TRANSPORT PROTEIN 20 HOMOLOG"/>
    <property type="match status" value="1"/>
</dbReference>
<dbReference type="AlphaFoldDB" id="A0A9D4UP96"/>
<evidence type="ECO:0000313" key="5">
    <source>
        <dbReference type="Proteomes" id="UP000886520"/>
    </source>
</evidence>
<dbReference type="Pfam" id="PF14931">
    <property type="entry name" value="IFT20"/>
    <property type="match status" value="1"/>
</dbReference>
<dbReference type="GO" id="GO:0060271">
    <property type="term" value="P:cilium assembly"/>
    <property type="evidence" value="ECO:0007669"/>
    <property type="project" value="TreeGrafter"/>
</dbReference>
<keyword evidence="5" id="KW-1185">Reference proteome</keyword>
<dbReference type="InterPro" id="IPR028172">
    <property type="entry name" value="FT20"/>
</dbReference>